<keyword evidence="3" id="KW-1133">Transmembrane helix</keyword>
<dbReference type="InterPro" id="IPR036028">
    <property type="entry name" value="SH3-like_dom_sf"/>
</dbReference>
<accession>T2M986</accession>
<dbReference type="AlphaFoldDB" id="T2M986"/>
<dbReference type="Gene3D" id="3.40.50.1240">
    <property type="entry name" value="Phosphoglycerate mutase-like"/>
    <property type="match status" value="1"/>
</dbReference>
<name>T2M986_HYDVU</name>
<dbReference type="SMART" id="SM00326">
    <property type="entry name" value="SH3"/>
    <property type="match status" value="1"/>
</dbReference>
<dbReference type="InterPro" id="IPR029033">
    <property type="entry name" value="His_PPase_superfam"/>
</dbReference>
<evidence type="ECO:0000259" key="4">
    <source>
        <dbReference type="PROSITE" id="PS50002"/>
    </source>
</evidence>
<dbReference type="OrthoDB" id="414418at2759"/>
<evidence type="ECO:0000256" key="3">
    <source>
        <dbReference type="SAM" id="Phobius"/>
    </source>
</evidence>
<evidence type="ECO:0000313" key="5">
    <source>
        <dbReference type="EMBL" id="CDG68485.1"/>
    </source>
</evidence>
<gene>
    <name evidence="5" type="primary">UBASH3B</name>
</gene>
<feature type="domain" description="SH3" evidence="4">
    <location>
        <begin position="73"/>
        <end position="139"/>
    </location>
</feature>
<feature type="transmembrane region" description="Helical" evidence="3">
    <location>
        <begin position="6"/>
        <end position="23"/>
    </location>
</feature>
<evidence type="ECO:0000256" key="1">
    <source>
        <dbReference type="ARBA" id="ARBA00022443"/>
    </source>
</evidence>
<evidence type="ECO:0000256" key="2">
    <source>
        <dbReference type="PROSITE-ProRule" id="PRU00192"/>
    </source>
</evidence>
<proteinExistence type="evidence at transcript level"/>
<keyword evidence="3" id="KW-0812">Transmembrane</keyword>
<dbReference type="EMBL" id="HAAD01002253">
    <property type="protein sequence ID" value="CDG68485.1"/>
    <property type="molecule type" value="mRNA"/>
</dbReference>
<organism evidence="5">
    <name type="scientific">Hydra vulgaris</name>
    <name type="common">Hydra</name>
    <name type="synonym">Hydra attenuata</name>
    <dbReference type="NCBI Taxonomy" id="6087"/>
    <lineage>
        <taxon>Eukaryota</taxon>
        <taxon>Metazoa</taxon>
        <taxon>Cnidaria</taxon>
        <taxon>Hydrozoa</taxon>
        <taxon>Hydroidolina</taxon>
        <taxon>Anthoathecata</taxon>
        <taxon>Aplanulata</taxon>
        <taxon>Hydridae</taxon>
        <taxon>Hydra</taxon>
    </lineage>
</organism>
<dbReference type="InterPro" id="IPR001452">
    <property type="entry name" value="SH3_domain"/>
</dbReference>
<sequence length="519" mass="59861">INMVYFFVLFLFMAVLFFLGIYIKPHDRKFHLTLAYNFSQDHSSKLKSLAKKIDLRSSANWHLKIYSRESRFNGKQVHVVVEDYKATHSKELDLLVNNHVIMTSENHKYQPCSSWREGKSYETGKTGYFPESSTKKTAEWKIWSKNLSMTVFKNSTPQKTEVHQPIKMASRSQSFNAKKNRANHCQDNQNPTWSPIVLGATSSSKVNFLNSPFLSRKLTPQERSSENPIENSTLKKTIKMYDSNGTIKTAPAPEKDTFNSELRRIFVMRHAERVDLTFGHDWFNVYIDDKGYHRRNLNMPRRIPTRRGGPKDFFMDGPITEIGMFQAKLIGEAMRAKGISFSHVFSSPSLRSIQTAASVLDGMGDQQSKIKIEPALFEWMMWCKNNLPKFMANNELAEFGTKVDENYQPFFSLSQFNLHEKCDEYYYRSHAFVDHVVKNFSGNILMLGHSASLDVCTRILTGGSLRKTDDLIRVIQKVPFCGHVVIEQVSNKRWSLVQSSIPSLAHSQNQSFDWRVLQD</sequence>
<protein>
    <submittedName>
        <fullName evidence="5">Ubiquitin-associated and SH3 domain-containing protein B</fullName>
    </submittedName>
</protein>
<dbReference type="PANTHER" id="PTHR16469:SF27">
    <property type="entry name" value="UBIQUITIN-ASSOCIATED AND SH3 DOMAIN-CONTAINING BA-RELATED"/>
    <property type="match status" value="1"/>
</dbReference>
<keyword evidence="1 2" id="KW-0728">SH3 domain</keyword>
<dbReference type="PROSITE" id="PS50002">
    <property type="entry name" value="SH3"/>
    <property type="match status" value="1"/>
</dbReference>
<keyword evidence="3" id="KW-0472">Membrane</keyword>
<feature type="non-terminal residue" evidence="5">
    <location>
        <position position="1"/>
    </location>
</feature>
<reference evidence="5" key="1">
    <citation type="journal article" date="2013" name="Genome Biol. Evol.">
        <title>Punctuated emergences of genetic and phenotypic innovations in eumetazoan, bilaterian, euteleostome, and hominidae ancestors.</title>
        <authorList>
            <person name="Wenger Y."/>
            <person name="Galliot B."/>
        </authorList>
    </citation>
    <scope>NUCLEOTIDE SEQUENCE</scope>
    <source>
        <tissue evidence="5">Whole animals</tissue>
    </source>
</reference>
<dbReference type="SUPFAM" id="SSF50044">
    <property type="entry name" value="SH3-domain"/>
    <property type="match status" value="1"/>
</dbReference>
<dbReference type="InterPro" id="IPR013078">
    <property type="entry name" value="His_Pase_superF_clade-1"/>
</dbReference>
<dbReference type="Pfam" id="PF00300">
    <property type="entry name" value="His_Phos_1"/>
    <property type="match status" value="1"/>
</dbReference>
<dbReference type="Gene3D" id="2.30.30.40">
    <property type="entry name" value="SH3 Domains"/>
    <property type="match status" value="1"/>
</dbReference>
<dbReference type="InterPro" id="IPR051710">
    <property type="entry name" value="Phosphatase_SH3-domain"/>
</dbReference>
<dbReference type="SUPFAM" id="SSF53254">
    <property type="entry name" value="Phosphoglycerate mutase-like"/>
    <property type="match status" value="1"/>
</dbReference>
<dbReference type="PANTHER" id="PTHR16469">
    <property type="entry name" value="UBIQUITIN-ASSOCIATED AND SH3 DOMAIN-CONTAINING BA-RELATED"/>
    <property type="match status" value="1"/>
</dbReference>
<dbReference type="CDD" id="cd07067">
    <property type="entry name" value="HP_PGM_like"/>
    <property type="match status" value="1"/>
</dbReference>